<gene>
    <name evidence="1" type="ORF">EV655_11576</name>
</gene>
<protein>
    <submittedName>
        <fullName evidence="1">Uncharacterized protein</fullName>
    </submittedName>
</protein>
<keyword evidence="2" id="KW-1185">Reference proteome</keyword>
<evidence type="ECO:0000313" key="2">
    <source>
        <dbReference type="Proteomes" id="UP000295142"/>
    </source>
</evidence>
<dbReference type="EMBL" id="SLWW01000015">
    <property type="protein sequence ID" value="TCO69443.1"/>
    <property type="molecule type" value="Genomic_DNA"/>
</dbReference>
<dbReference type="Proteomes" id="UP000295142">
    <property type="component" value="Unassembled WGS sequence"/>
</dbReference>
<evidence type="ECO:0000313" key="1">
    <source>
        <dbReference type="EMBL" id="TCO69443.1"/>
    </source>
</evidence>
<accession>A0A4R2K7V1</accession>
<comment type="caution">
    <text evidence="1">The sequence shown here is derived from an EMBL/GenBank/DDBJ whole genome shotgun (WGS) entry which is preliminary data.</text>
</comment>
<dbReference type="RefSeq" id="WP_132546372.1">
    <property type="nucleotide sequence ID" value="NZ_SLWW01000015.1"/>
</dbReference>
<proteinExistence type="predicted"/>
<organism evidence="1 2">
    <name type="scientific">Rhodovulum euryhalinum</name>
    <dbReference type="NCBI Taxonomy" id="35805"/>
    <lineage>
        <taxon>Bacteria</taxon>
        <taxon>Pseudomonadati</taxon>
        <taxon>Pseudomonadota</taxon>
        <taxon>Alphaproteobacteria</taxon>
        <taxon>Rhodobacterales</taxon>
        <taxon>Paracoccaceae</taxon>
        <taxon>Rhodovulum</taxon>
    </lineage>
</organism>
<dbReference type="OrthoDB" id="5401711at2"/>
<reference evidence="1 2" key="1">
    <citation type="submission" date="2019-03" db="EMBL/GenBank/DDBJ databases">
        <title>Genomic Encyclopedia of Type Strains, Phase IV (KMG-IV): sequencing the most valuable type-strain genomes for metagenomic binning, comparative biology and taxonomic classification.</title>
        <authorList>
            <person name="Goeker M."/>
        </authorList>
    </citation>
    <scope>NUCLEOTIDE SEQUENCE [LARGE SCALE GENOMIC DNA]</scope>
    <source>
        <strain evidence="1 2">DSM 4868</strain>
    </source>
</reference>
<dbReference type="AlphaFoldDB" id="A0A4R2K7V1"/>
<sequence length="64" mass="6663">MLVGGLLAEFGVAPARIERMIEGRGGSAVDEHASESFAFEADAAIDNSGCLEWLEAQALEIALG</sequence>
<name>A0A4R2K7V1_9RHOB</name>